<comment type="caution">
    <text evidence="1">The sequence shown here is derived from an EMBL/GenBank/DDBJ whole genome shotgun (WGS) entry which is preliminary data.</text>
</comment>
<name>A0ACC6Q8G1_9ACTN</name>
<gene>
    <name evidence="1" type="ORF">WKI67_39355</name>
</gene>
<proteinExistence type="predicted"/>
<sequence>MKRTPLRAAAVLGLALAAALTVTPAQAANGTVGERETVCATDLFVRVTAPHGAWMGTLYRGQTFLVEKVNGDWVYGFAYGDINRRGWVQNGWFC</sequence>
<keyword evidence="2" id="KW-1185">Reference proteome</keyword>
<protein>
    <submittedName>
        <fullName evidence="1">Uncharacterized protein</fullName>
    </submittedName>
</protein>
<reference evidence="1" key="1">
    <citation type="submission" date="2024-03" db="EMBL/GenBank/DDBJ databases">
        <title>Novel Streptomyces species of biotechnological and ecological value are a feature of Machair soil.</title>
        <authorList>
            <person name="Prole J.R."/>
            <person name="Goodfellow M."/>
            <person name="Allenby N."/>
            <person name="Ward A.C."/>
        </authorList>
    </citation>
    <scope>NUCLEOTIDE SEQUENCE</scope>
    <source>
        <strain evidence="1">MS2.AVA.5</strain>
    </source>
</reference>
<evidence type="ECO:0000313" key="2">
    <source>
        <dbReference type="Proteomes" id="UP001377168"/>
    </source>
</evidence>
<dbReference type="Proteomes" id="UP001377168">
    <property type="component" value="Unassembled WGS sequence"/>
</dbReference>
<organism evidence="1 2">
    <name type="scientific">Streptomyces achmelvichensis</name>
    <dbReference type="NCBI Taxonomy" id="3134111"/>
    <lineage>
        <taxon>Bacteria</taxon>
        <taxon>Bacillati</taxon>
        <taxon>Actinomycetota</taxon>
        <taxon>Actinomycetes</taxon>
        <taxon>Kitasatosporales</taxon>
        <taxon>Streptomycetaceae</taxon>
        <taxon>Streptomyces</taxon>
    </lineage>
</organism>
<accession>A0ACC6Q8G1</accession>
<evidence type="ECO:0000313" key="1">
    <source>
        <dbReference type="EMBL" id="MEJ8639417.1"/>
    </source>
</evidence>
<dbReference type="EMBL" id="JBBKAJ010000022">
    <property type="protein sequence ID" value="MEJ8639417.1"/>
    <property type="molecule type" value="Genomic_DNA"/>
</dbReference>